<dbReference type="InterPro" id="IPR002711">
    <property type="entry name" value="HNH"/>
</dbReference>
<dbReference type="Pfam" id="PF01844">
    <property type="entry name" value="HNH"/>
    <property type="match status" value="1"/>
</dbReference>
<dbReference type="CDD" id="cd00085">
    <property type="entry name" value="HNHc"/>
    <property type="match status" value="1"/>
</dbReference>
<sequence>MPAITQEMIRASYDIAKQIYDGAISHKDGLDELVDHYGMNRNSAGDYVHNYKCMLEARRFPRTSNAYGTEYYLQKIHEDGGRTCLLNALSALRQHIDYYEDIGNTTLHKQREICARFTKIAAVDIQEIFPSEVTEEDESLLEGKTRKVSVNVYERNPIARQQCVDHYGCKCVICDFDFEETYGDIGKSFIHVHHLVEISSISNEYSIDAINDLRPVCPNCHAMLHKKKPAYTISEVKQYLTTRPT</sequence>
<evidence type="ECO:0000313" key="1">
    <source>
        <dbReference type="EMBL" id="NEV68638.1"/>
    </source>
</evidence>
<accession>A0A0C1V880</accession>
<dbReference type="AlphaFoldDB" id="A0A0C1V880"/>
<keyword evidence="1" id="KW-0378">Hydrolase</keyword>
<dbReference type="GO" id="GO:0004519">
    <property type="term" value="F:endonuclease activity"/>
    <property type="evidence" value="ECO:0007669"/>
    <property type="project" value="UniProtKB-KW"/>
</dbReference>
<dbReference type="InterPro" id="IPR003615">
    <property type="entry name" value="HNH_nuc"/>
</dbReference>
<proteinExistence type="predicted"/>
<comment type="caution">
    <text evidence="1">The sequence shown here is derived from an EMBL/GenBank/DDBJ whole genome shotgun (WGS) entry which is preliminary data.</text>
</comment>
<name>A0A0C1V880_9CYAN</name>
<reference evidence="1" key="3">
    <citation type="submission" date="2020-02" db="EMBL/GenBank/DDBJ databases">
        <authorList>
            <person name="Sarangi A.N."/>
            <person name="Ghosh S."/>
            <person name="Mukherjee M."/>
            <person name="Tripathy S."/>
        </authorList>
    </citation>
    <scope>NUCLEOTIDE SEQUENCE</scope>
    <source>
        <strain evidence="1">BDU141951</strain>
    </source>
</reference>
<keyword evidence="1" id="KW-0255">Endonuclease</keyword>
<dbReference type="GO" id="GO:0008270">
    <property type="term" value="F:zinc ion binding"/>
    <property type="evidence" value="ECO:0007669"/>
    <property type="project" value="InterPro"/>
</dbReference>
<organism evidence="1">
    <name type="scientific">Lyngbya confervoides BDU141951</name>
    <dbReference type="NCBI Taxonomy" id="1574623"/>
    <lineage>
        <taxon>Bacteria</taxon>
        <taxon>Bacillati</taxon>
        <taxon>Cyanobacteriota</taxon>
        <taxon>Cyanophyceae</taxon>
        <taxon>Oscillatoriophycideae</taxon>
        <taxon>Oscillatoriales</taxon>
        <taxon>Microcoleaceae</taxon>
        <taxon>Lyngbya</taxon>
    </lineage>
</organism>
<reference evidence="1" key="1">
    <citation type="submission" date="2014-11" db="EMBL/GenBank/DDBJ databases">
        <authorList>
            <person name="Malar M.C."/>
            <person name="Sen D."/>
            <person name="Tripathy S."/>
        </authorList>
    </citation>
    <scope>NUCLEOTIDE SEQUENCE</scope>
    <source>
        <strain evidence="1">BDU141951</strain>
    </source>
</reference>
<reference evidence="1" key="2">
    <citation type="journal article" date="2015" name="Genome Announc.">
        <title>Draft Genome Sequence of Filamentous Marine Cyanobacterium Lyngbya confervoides Strain BDU141951.</title>
        <authorList>
            <person name="Chandrababunaidu M.M."/>
            <person name="Sen D."/>
            <person name="Tripathy S."/>
        </authorList>
    </citation>
    <scope>NUCLEOTIDE SEQUENCE</scope>
    <source>
        <strain evidence="1">BDU141951</strain>
    </source>
</reference>
<dbReference type="GO" id="GO:0003676">
    <property type="term" value="F:nucleic acid binding"/>
    <property type="evidence" value="ECO:0007669"/>
    <property type="project" value="InterPro"/>
</dbReference>
<dbReference type="EMBL" id="JTHE02000003">
    <property type="protein sequence ID" value="NEV68638.1"/>
    <property type="molecule type" value="Genomic_DNA"/>
</dbReference>
<keyword evidence="1" id="KW-0540">Nuclease</keyword>
<gene>
    <name evidence="1" type="ORF">QQ91_016110</name>
</gene>
<protein>
    <submittedName>
        <fullName evidence="1">HNH endonuclease</fullName>
    </submittedName>
</protein>